<name>A0A7D4BJZ6_9BACT</name>
<dbReference type="AlphaFoldDB" id="A0A7D4BJZ6"/>
<dbReference type="KEGG" id="ttz:FHG85_06565"/>
<proteinExistence type="predicted"/>
<sequence>MDNLFRKNQAELLKQLGFESRTLLNGITGPIQLMRSISTDPNLLDVLHILELSTIRFEKFSLRSQILADLLVQSNEVKTEEFDLSDLLKHAVLELNDFLNFYSVKVDIENKLPSIIVNASKDLFFQSLLIIFEQFMELLEAGAVIKVQKTTDSTKIEISARDNGFLFNKFNFDTDELPSDIDLALLVECFNRFRIGFNVQAKDNQSYVLIG</sequence>
<gene>
    <name evidence="1" type="ORF">FHG85_06565</name>
</gene>
<accession>A0A7D4BJZ6</accession>
<evidence type="ECO:0000313" key="1">
    <source>
        <dbReference type="EMBL" id="QKG79939.1"/>
    </source>
</evidence>
<dbReference type="EMBL" id="CP041345">
    <property type="protein sequence ID" value="QKG79939.1"/>
    <property type="molecule type" value="Genomic_DNA"/>
</dbReference>
<reference evidence="1 2" key="1">
    <citation type="submission" date="2019-07" db="EMBL/GenBank/DDBJ databases">
        <title>Thalassofilum flectens gen. nov., sp. nov., a novel moderate thermophilic anaerobe from a shallow sea hot spring in Kunashir Island (Russia), representing a new family in the order Bacteroidales, and proposal of Thalassofilacea fam. nov.</title>
        <authorList>
            <person name="Kochetkova T.V."/>
            <person name="Podosokorskaya O.A."/>
            <person name="Novikov A."/>
            <person name="Elcheninov A.G."/>
            <person name="Toshchakov S.V."/>
            <person name="Kublanov I.V."/>
        </authorList>
    </citation>
    <scope>NUCLEOTIDE SEQUENCE [LARGE SCALE GENOMIC DNA]</scope>
    <source>
        <strain evidence="1 2">38-H</strain>
    </source>
</reference>
<protein>
    <recommendedName>
        <fullName evidence="3">Histidine kinase</fullName>
    </recommendedName>
</protein>
<dbReference type="RefSeq" id="WP_173074188.1">
    <property type="nucleotide sequence ID" value="NZ_CP041345.1"/>
</dbReference>
<keyword evidence="2" id="KW-1185">Reference proteome</keyword>
<evidence type="ECO:0000313" key="2">
    <source>
        <dbReference type="Proteomes" id="UP000500961"/>
    </source>
</evidence>
<evidence type="ECO:0008006" key="3">
    <source>
        <dbReference type="Google" id="ProtNLM"/>
    </source>
</evidence>
<organism evidence="1 2">
    <name type="scientific">Tenuifilum thalassicum</name>
    <dbReference type="NCBI Taxonomy" id="2590900"/>
    <lineage>
        <taxon>Bacteria</taxon>
        <taxon>Pseudomonadati</taxon>
        <taxon>Bacteroidota</taxon>
        <taxon>Bacteroidia</taxon>
        <taxon>Bacteroidales</taxon>
        <taxon>Tenuifilaceae</taxon>
        <taxon>Tenuifilum</taxon>
    </lineage>
</organism>
<dbReference type="Proteomes" id="UP000500961">
    <property type="component" value="Chromosome"/>
</dbReference>